<reference evidence="2 3" key="2">
    <citation type="submission" date="2019-01" db="EMBL/GenBank/DDBJ databases">
        <title>The decoding of complex shrimp genome reveals the adaptation for benthos swimmer, frequently molting mechanism and breeding impact on genome.</title>
        <authorList>
            <person name="Sun Y."/>
            <person name="Gao Y."/>
            <person name="Yu Y."/>
        </authorList>
    </citation>
    <scope>NUCLEOTIDE SEQUENCE [LARGE SCALE GENOMIC DNA]</scope>
    <source>
        <tissue evidence="2">Muscle</tissue>
    </source>
</reference>
<dbReference type="PANTHER" id="PTHR46150:SF3">
    <property type="entry name" value="RHO GTPASE-ACTIVATING PROTEIN 100F"/>
    <property type="match status" value="1"/>
</dbReference>
<evidence type="ECO:0000256" key="1">
    <source>
        <dbReference type="SAM" id="MobiDB-lite"/>
    </source>
</evidence>
<dbReference type="PANTHER" id="PTHR46150">
    <property type="entry name" value="RHO GTPASE-ACTIVATING PROTEIN 100F"/>
    <property type="match status" value="1"/>
</dbReference>
<evidence type="ECO:0000313" key="3">
    <source>
        <dbReference type="Proteomes" id="UP000283509"/>
    </source>
</evidence>
<dbReference type="AlphaFoldDB" id="A0A3R7MNJ8"/>
<name>A0A3R7MNJ8_PENVA</name>
<feature type="non-terminal residue" evidence="2">
    <location>
        <position position="1"/>
    </location>
</feature>
<sequence>EGSNGVGAELAASPRRQVAGPSRARDPPSMVVQGDFRKVSGISTEIFRQIETVENDHDASTAAALEAVERRGEMVVRLLDPRTLSKGAYDQAKRFLALQTGRLRALLPGARARPARPFPRKAGAAPEALRTPSLSAVFAVAEYPRPVFCVATAADAEALSPASLDNSGGWAGRRESGPVTCGGDVTACDEARFIVGTLAVWRVLVAFPVPSPCCDASDIDSSTTARFVNHLRARTEGRRRRRFSKPRARRTEAAAARWFCPSEGNGEDFCALRALRHMEGLRPGAPPRTLRARARDEFALRVQAYDSDRVFNATPENRSRRVLGTGSALALLGMPSQGPVTGVAPSWGPRRVRPGPQVGGAIRSDTKLFPRRDDYELAASGRLPRPPASGSASGRFRAYGRRAMGPPSARHCDSRLLNQRPPPLFDRREQRDGPPTETLTADLAGRRLVTVRWRSACRDILSFTGRLRPRCPPFMGCAAA</sequence>
<dbReference type="GO" id="GO:0030030">
    <property type="term" value="P:cell projection organization"/>
    <property type="evidence" value="ECO:0007669"/>
    <property type="project" value="TreeGrafter"/>
</dbReference>
<feature type="region of interest" description="Disordered" evidence="1">
    <location>
        <begin position="340"/>
        <end position="364"/>
    </location>
</feature>
<proteinExistence type="predicted"/>
<feature type="region of interest" description="Disordered" evidence="1">
    <location>
        <begin position="404"/>
        <end position="439"/>
    </location>
</feature>
<comment type="caution">
    <text evidence="2">The sequence shown here is derived from an EMBL/GenBank/DDBJ whole genome shotgun (WGS) entry which is preliminary data.</text>
</comment>
<reference evidence="2 3" key="1">
    <citation type="submission" date="2018-04" db="EMBL/GenBank/DDBJ databases">
        <authorList>
            <person name="Zhang X."/>
            <person name="Yuan J."/>
            <person name="Li F."/>
            <person name="Xiang J."/>
        </authorList>
    </citation>
    <scope>NUCLEOTIDE SEQUENCE [LARGE SCALE GENOMIC DNA]</scope>
    <source>
        <tissue evidence="2">Muscle</tissue>
    </source>
</reference>
<feature type="region of interest" description="Disordered" evidence="1">
    <location>
        <begin position="1"/>
        <end position="30"/>
    </location>
</feature>
<protein>
    <submittedName>
        <fullName evidence="2">Uncharacterized protein</fullName>
    </submittedName>
</protein>
<dbReference type="GO" id="GO:0097060">
    <property type="term" value="C:synaptic membrane"/>
    <property type="evidence" value="ECO:0007669"/>
    <property type="project" value="TreeGrafter"/>
</dbReference>
<organism evidence="2 3">
    <name type="scientific">Penaeus vannamei</name>
    <name type="common">Whiteleg shrimp</name>
    <name type="synonym">Litopenaeus vannamei</name>
    <dbReference type="NCBI Taxonomy" id="6689"/>
    <lineage>
        <taxon>Eukaryota</taxon>
        <taxon>Metazoa</taxon>
        <taxon>Ecdysozoa</taxon>
        <taxon>Arthropoda</taxon>
        <taxon>Crustacea</taxon>
        <taxon>Multicrustacea</taxon>
        <taxon>Malacostraca</taxon>
        <taxon>Eumalacostraca</taxon>
        <taxon>Eucarida</taxon>
        <taxon>Decapoda</taxon>
        <taxon>Dendrobranchiata</taxon>
        <taxon>Penaeoidea</taxon>
        <taxon>Penaeidae</taxon>
        <taxon>Penaeus</taxon>
    </lineage>
</organism>
<gene>
    <name evidence="2" type="ORF">C7M84_015783</name>
</gene>
<dbReference type="OrthoDB" id="120383at2759"/>
<feature type="compositionally biased region" description="Basic and acidic residues" evidence="1">
    <location>
        <begin position="425"/>
        <end position="434"/>
    </location>
</feature>
<dbReference type="EMBL" id="QCYY01002975">
    <property type="protein sequence ID" value="ROT66214.1"/>
    <property type="molecule type" value="Genomic_DNA"/>
</dbReference>
<dbReference type="InterPro" id="IPR052118">
    <property type="entry name" value="Rho-GAP_regulator"/>
</dbReference>
<accession>A0A3R7MNJ8</accession>
<keyword evidence="3" id="KW-1185">Reference proteome</keyword>
<dbReference type="GO" id="GO:0046578">
    <property type="term" value="P:regulation of Ras protein signal transduction"/>
    <property type="evidence" value="ECO:0007669"/>
    <property type="project" value="TreeGrafter"/>
</dbReference>
<dbReference type="Proteomes" id="UP000283509">
    <property type="component" value="Unassembled WGS sequence"/>
</dbReference>
<dbReference type="GO" id="GO:0005096">
    <property type="term" value="F:GTPase activator activity"/>
    <property type="evidence" value="ECO:0007669"/>
    <property type="project" value="TreeGrafter"/>
</dbReference>
<dbReference type="GO" id="GO:0016477">
    <property type="term" value="P:cell migration"/>
    <property type="evidence" value="ECO:0007669"/>
    <property type="project" value="TreeGrafter"/>
</dbReference>
<evidence type="ECO:0000313" key="2">
    <source>
        <dbReference type="EMBL" id="ROT66214.1"/>
    </source>
</evidence>